<dbReference type="GO" id="GO:0016989">
    <property type="term" value="F:sigma factor antagonist activity"/>
    <property type="evidence" value="ECO:0007669"/>
    <property type="project" value="TreeGrafter"/>
</dbReference>
<protein>
    <submittedName>
        <fullName evidence="4">FecR family protein</fullName>
    </submittedName>
</protein>
<name>A0A7J4XDE9_9BACE</name>
<dbReference type="PANTHER" id="PTHR30273">
    <property type="entry name" value="PERIPLASMIC SIGNAL SENSOR AND SIGMA FACTOR ACTIVATOR FECR-RELATED"/>
    <property type="match status" value="1"/>
</dbReference>
<keyword evidence="1" id="KW-1133">Transmembrane helix</keyword>
<feature type="transmembrane region" description="Helical" evidence="1">
    <location>
        <begin position="52"/>
        <end position="72"/>
    </location>
</feature>
<dbReference type="Pfam" id="PF04773">
    <property type="entry name" value="FecR"/>
    <property type="match status" value="1"/>
</dbReference>
<dbReference type="PANTHER" id="PTHR30273:SF2">
    <property type="entry name" value="PROTEIN FECR"/>
    <property type="match status" value="1"/>
</dbReference>
<reference evidence="4 5" key="1">
    <citation type="journal article" date="2019" name="Nat. Med.">
        <title>A library of human gut bacterial isolates paired with longitudinal multiomics data enables mechanistic microbiome research.</title>
        <authorList>
            <person name="Poyet M."/>
            <person name="Groussin M."/>
            <person name="Gibbons S.M."/>
            <person name="Avila-Pacheco J."/>
            <person name="Jiang X."/>
            <person name="Kearney S.M."/>
            <person name="Perrotta A.R."/>
            <person name="Berdy B."/>
            <person name="Zhao S."/>
            <person name="Lieberman T.D."/>
            <person name="Swanson P.K."/>
            <person name="Smith M."/>
            <person name="Roesemann S."/>
            <person name="Alexander J.E."/>
            <person name="Rich S.A."/>
            <person name="Livny J."/>
            <person name="Vlamakis H."/>
            <person name="Clish C."/>
            <person name="Bullock K."/>
            <person name="Deik A."/>
            <person name="Scott J."/>
            <person name="Pierce K.A."/>
            <person name="Xavier R.J."/>
            <person name="Alm E.J."/>
        </authorList>
    </citation>
    <scope>NUCLEOTIDE SEQUENCE [LARGE SCALE GENOMIC DNA]</scope>
    <source>
        <strain evidence="4 5">BIOML-A10</strain>
    </source>
</reference>
<dbReference type="Pfam" id="PF16344">
    <property type="entry name" value="FecR_C"/>
    <property type="match status" value="1"/>
</dbReference>
<keyword evidence="1" id="KW-0472">Membrane</keyword>
<sequence length="291" mass="33266">MKYTATEAEKILEKLIASTRSPRGRFSAEKSYALLKKRLPQKEQRMLSMRKVRVFAIAATVALFCTMGWVVYEYMLPVGLYTISTLTECKNVKLPDGTEVTLNHFSSLTYPERFRGKHRKVTLKGEGYFEVSKSKEHPFIVQAEAVKVRVLGTHFNIEAYPGDPEVKTTLFEGSVAVSTASHPEGIVLRPNESAIYNKKKESLTREAEKNVSEEIAWQNGIFIFNHLPLQEIVRELSNSFGVKIKIENEKLRNYRLTAKFTDGESLEDILYLLQQGRDFKYKQTDKGITIN</sequence>
<evidence type="ECO:0000259" key="3">
    <source>
        <dbReference type="Pfam" id="PF16344"/>
    </source>
</evidence>
<evidence type="ECO:0000313" key="5">
    <source>
        <dbReference type="Proteomes" id="UP000422221"/>
    </source>
</evidence>
<dbReference type="EMBL" id="VWMK01000027">
    <property type="protein sequence ID" value="KAA3758367.1"/>
    <property type="molecule type" value="Genomic_DNA"/>
</dbReference>
<feature type="domain" description="FecR protein" evidence="2">
    <location>
        <begin position="84"/>
        <end position="175"/>
    </location>
</feature>
<dbReference type="Proteomes" id="UP000422221">
    <property type="component" value="Unassembled WGS sequence"/>
</dbReference>
<dbReference type="AlphaFoldDB" id="A0A7J4XDE9"/>
<dbReference type="Gene3D" id="3.55.50.30">
    <property type="match status" value="1"/>
</dbReference>
<evidence type="ECO:0000256" key="1">
    <source>
        <dbReference type="SAM" id="Phobius"/>
    </source>
</evidence>
<keyword evidence="1" id="KW-0812">Transmembrane</keyword>
<evidence type="ECO:0000313" key="4">
    <source>
        <dbReference type="EMBL" id="KAA3758367.1"/>
    </source>
</evidence>
<dbReference type="InterPro" id="IPR012373">
    <property type="entry name" value="Ferrdict_sens_TM"/>
</dbReference>
<dbReference type="GeneID" id="93114240"/>
<dbReference type="InterPro" id="IPR032508">
    <property type="entry name" value="FecR_C"/>
</dbReference>
<dbReference type="InterPro" id="IPR006860">
    <property type="entry name" value="FecR"/>
</dbReference>
<gene>
    <name evidence="4" type="ORF">F3F73_20705</name>
</gene>
<evidence type="ECO:0000259" key="2">
    <source>
        <dbReference type="Pfam" id="PF04773"/>
    </source>
</evidence>
<dbReference type="RefSeq" id="WP_005933585.1">
    <property type="nucleotide sequence ID" value="NZ_CABKSE010000003.1"/>
</dbReference>
<dbReference type="PIRSF" id="PIRSF018266">
    <property type="entry name" value="FecR"/>
    <property type="match status" value="1"/>
</dbReference>
<organism evidence="4 5">
    <name type="scientific">Bacteroides salyersiae</name>
    <dbReference type="NCBI Taxonomy" id="291644"/>
    <lineage>
        <taxon>Bacteria</taxon>
        <taxon>Pseudomonadati</taxon>
        <taxon>Bacteroidota</taxon>
        <taxon>Bacteroidia</taxon>
        <taxon>Bacteroidales</taxon>
        <taxon>Bacteroidaceae</taxon>
        <taxon>Bacteroides</taxon>
    </lineage>
</organism>
<dbReference type="FunFam" id="2.60.120.1440:FF:000001">
    <property type="entry name" value="Putative anti-sigma factor"/>
    <property type="match status" value="1"/>
</dbReference>
<feature type="domain" description="Protein FecR C-terminal" evidence="3">
    <location>
        <begin position="222"/>
        <end position="290"/>
    </location>
</feature>
<accession>A0A7J4XDE9</accession>
<proteinExistence type="predicted"/>
<dbReference type="Gene3D" id="2.60.120.1440">
    <property type="match status" value="1"/>
</dbReference>
<comment type="caution">
    <text evidence="4">The sequence shown here is derived from an EMBL/GenBank/DDBJ whole genome shotgun (WGS) entry which is preliminary data.</text>
</comment>